<dbReference type="PANTHER" id="PTHR43472">
    <property type="entry name" value="PHOSPHORIBOSYLAMINE--GLYCINE LIGASE"/>
    <property type="match status" value="1"/>
</dbReference>
<evidence type="ECO:0000256" key="4">
    <source>
        <dbReference type="ARBA" id="ARBA00013255"/>
    </source>
</evidence>
<keyword evidence="7 15" id="KW-0547">Nucleotide-binding</keyword>
<dbReference type="Gene3D" id="3.90.600.10">
    <property type="entry name" value="Phosphoribosylglycinamide synthetase, C-terminal domain"/>
    <property type="match status" value="1"/>
</dbReference>
<dbReference type="GO" id="GO:0006189">
    <property type="term" value="P:'de novo' IMP biosynthetic process"/>
    <property type="evidence" value="ECO:0007669"/>
    <property type="project" value="UniProtKB-UniRule"/>
</dbReference>
<keyword evidence="8 14" id="KW-0658">Purine biosynthesis</keyword>
<dbReference type="InterPro" id="IPR020561">
    <property type="entry name" value="PRibGlycinamid_synth_ATP-grasp"/>
</dbReference>
<dbReference type="PROSITE" id="PS50975">
    <property type="entry name" value="ATP_GRASP"/>
    <property type="match status" value="1"/>
</dbReference>
<dbReference type="EMBL" id="BALG01000343">
    <property type="protein sequence ID" value="GAC44091.1"/>
    <property type="molecule type" value="Genomic_DNA"/>
</dbReference>
<evidence type="ECO:0000256" key="9">
    <source>
        <dbReference type="ARBA" id="ARBA00022840"/>
    </source>
</evidence>
<evidence type="ECO:0000313" key="17">
    <source>
        <dbReference type="EMBL" id="GAC44091.1"/>
    </source>
</evidence>
<dbReference type="GO" id="GO:0004637">
    <property type="term" value="F:phosphoribosylamine-glycine ligase activity"/>
    <property type="evidence" value="ECO:0007669"/>
    <property type="project" value="UniProtKB-UniRule"/>
</dbReference>
<evidence type="ECO:0000256" key="13">
    <source>
        <dbReference type="ARBA" id="ARBA00042864"/>
    </source>
</evidence>
<dbReference type="Pfam" id="PF02844">
    <property type="entry name" value="GARS_N"/>
    <property type="match status" value="1"/>
</dbReference>
<dbReference type="NCBIfam" id="TIGR00877">
    <property type="entry name" value="purD"/>
    <property type="match status" value="1"/>
</dbReference>
<keyword evidence="5 14" id="KW-0436">Ligase</keyword>
<evidence type="ECO:0000256" key="3">
    <source>
        <dbReference type="ARBA" id="ARBA00005174"/>
    </source>
</evidence>
<dbReference type="PROSITE" id="PS00184">
    <property type="entry name" value="GARS"/>
    <property type="match status" value="1"/>
</dbReference>
<sequence>MKVLIIGSGGREHALAWALKQSPKVSKVLVAPGNAGMEDVAETVPFLVMTDYEGIAKYVRHHDIDLVVVGPDDPLADGIVDLLQAHGVRVFGPDRKAAEIEGSKVFMKDLLRAYGIPTAAYAAFEDAEVAKQYVRGQAMPIVIKADGLAAGKGVAIVQTVEEAERVLNEVMIEGKFGASGSRVVIEKFMPGQEMSVLAFVDGETVLPCMPAQDYKPAYDNDAGPNTGGMGTYSPLPQFPEEVFTRAVEQVIKPTVRAMAAEGRPFRGLLFAGLMITPEGEPKVVEFNARFGDPETQVVLPRLKSDLFDVLWACTDGTLDQIELTWRHEAAVCVIVASEGYPGSYRKGELITGLEEASKRALLFHAGTVRDQDGTWRTNGGRVLGIVGRGPDLSTAKANAYEAVRQIDFAGMHYRTDIADKANCTLADPATFPS</sequence>
<evidence type="ECO:0000256" key="2">
    <source>
        <dbReference type="ARBA" id="ARBA00001946"/>
    </source>
</evidence>
<evidence type="ECO:0000313" key="18">
    <source>
        <dbReference type="Proteomes" id="UP000029453"/>
    </source>
</evidence>
<evidence type="ECO:0000256" key="1">
    <source>
        <dbReference type="ARBA" id="ARBA00001936"/>
    </source>
</evidence>
<evidence type="ECO:0000256" key="7">
    <source>
        <dbReference type="ARBA" id="ARBA00022741"/>
    </source>
</evidence>
<dbReference type="InterPro" id="IPR013815">
    <property type="entry name" value="ATP_grasp_subdomain_1"/>
</dbReference>
<keyword evidence="18" id="KW-1185">Reference proteome</keyword>
<dbReference type="SUPFAM" id="SSF52440">
    <property type="entry name" value="PreATP-grasp domain"/>
    <property type="match status" value="1"/>
</dbReference>
<dbReference type="FunFam" id="3.30.470.20:FF:000018">
    <property type="entry name" value="Trifunctional purine biosynthetic protein adenosine-3"/>
    <property type="match status" value="1"/>
</dbReference>
<dbReference type="InterPro" id="IPR011761">
    <property type="entry name" value="ATP-grasp"/>
</dbReference>
<protein>
    <recommendedName>
        <fullName evidence="4 14">Phosphoribosylamine--glycine ligase</fullName>
        <ecNumber evidence="4 14">6.3.4.13</ecNumber>
    </recommendedName>
    <alternativeName>
        <fullName evidence="14">GARS</fullName>
    </alternativeName>
    <alternativeName>
        <fullName evidence="12 14">Glycinamide ribonucleotide synthetase</fullName>
    </alternativeName>
    <alternativeName>
        <fullName evidence="13 14">Phosphoribosylglycinamide synthetase</fullName>
    </alternativeName>
</protein>
<dbReference type="HAMAP" id="MF_00138">
    <property type="entry name" value="GARS"/>
    <property type="match status" value="1"/>
</dbReference>
<dbReference type="Proteomes" id="UP000029453">
    <property type="component" value="Unassembled WGS sequence"/>
</dbReference>
<accession>M9LRM1</accession>
<organism evidence="17 18">
    <name type="scientific">Paenibacillus popilliae ATCC 14706</name>
    <dbReference type="NCBI Taxonomy" id="1212764"/>
    <lineage>
        <taxon>Bacteria</taxon>
        <taxon>Bacillati</taxon>
        <taxon>Bacillota</taxon>
        <taxon>Bacilli</taxon>
        <taxon>Bacillales</taxon>
        <taxon>Paenibacillaceae</taxon>
        <taxon>Paenibacillus</taxon>
    </lineage>
</organism>
<dbReference type="GO" id="GO:0009113">
    <property type="term" value="P:purine nucleobase biosynthetic process"/>
    <property type="evidence" value="ECO:0007669"/>
    <property type="project" value="InterPro"/>
</dbReference>
<comment type="similarity">
    <text evidence="11 14">Belongs to the GARS family.</text>
</comment>
<dbReference type="Gene3D" id="3.40.50.20">
    <property type="match status" value="1"/>
</dbReference>
<dbReference type="AlphaFoldDB" id="M9LRM1"/>
<comment type="caution">
    <text evidence="17">The sequence shown here is derived from an EMBL/GenBank/DDBJ whole genome shotgun (WGS) entry which is preliminary data.</text>
</comment>
<dbReference type="Pfam" id="PF01071">
    <property type="entry name" value="GARS_A"/>
    <property type="match status" value="1"/>
</dbReference>
<keyword evidence="6" id="KW-0479">Metal-binding</keyword>
<dbReference type="SUPFAM" id="SSF51246">
    <property type="entry name" value="Rudiment single hybrid motif"/>
    <property type="match status" value="1"/>
</dbReference>
<dbReference type="InterPro" id="IPR011054">
    <property type="entry name" value="Rudment_hybrid_motif"/>
</dbReference>
<evidence type="ECO:0000259" key="16">
    <source>
        <dbReference type="PROSITE" id="PS50975"/>
    </source>
</evidence>
<reference evidence="17 18" key="1">
    <citation type="submission" date="2012-10" db="EMBL/GenBank/DDBJ databases">
        <title>Draft Genome Sequence of Paenibacillus popilliae ATCC 14706T.</title>
        <authorList>
            <person name="Iiyama K."/>
            <person name="Mori K."/>
            <person name="Mon H."/>
            <person name="Chieda Y."/>
            <person name="Lee J.M."/>
            <person name="Kusakabe T."/>
            <person name="Tashiro K."/>
            <person name="Asano S."/>
            <person name="Yasunaga-Aoki C."/>
            <person name="Shimizu S."/>
        </authorList>
    </citation>
    <scope>NUCLEOTIDE SEQUENCE [LARGE SCALE GENOMIC DNA]</scope>
    <source>
        <strain evidence="17 18">ATCC 14706</strain>
    </source>
</reference>
<comment type="cofactor">
    <cofactor evidence="2">
        <name>Mg(2+)</name>
        <dbReference type="ChEBI" id="CHEBI:18420"/>
    </cofactor>
</comment>
<dbReference type="OrthoDB" id="9807240at2"/>
<keyword evidence="9 15" id="KW-0067">ATP-binding</keyword>
<dbReference type="InterPro" id="IPR037123">
    <property type="entry name" value="PRibGlycinamide_synth_C_sf"/>
</dbReference>
<dbReference type="FunFam" id="3.40.50.20:FF:000006">
    <property type="entry name" value="Phosphoribosylamine--glycine ligase, chloroplastic"/>
    <property type="match status" value="1"/>
</dbReference>
<evidence type="ECO:0000256" key="14">
    <source>
        <dbReference type="HAMAP-Rule" id="MF_00138"/>
    </source>
</evidence>
<dbReference type="InterPro" id="IPR020560">
    <property type="entry name" value="PRibGlycinamide_synth_C-dom"/>
</dbReference>
<comment type="pathway">
    <text evidence="3 14">Purine metabolism; IMP biosynthesis via de novo pathway; N(1)-(5-phospho-D-ribosyl)glycinamide from 5-phospho-alpha-D-ribose 1-diphosphate: step 2/2.</text>
</comment>
<dbReference type="InterPro" id="IPR020562">
    <property type="entry name" value="PRibGlycinamide_synth_N"/>
</dbReference>
<comment type="catalytic activity">
    <reaction evidence="14">
        <text>5-phospho-beta-D-ribosylamine + glycine + ATP = N(1)-(5-phospho-beta-D-ribosyl)glycinamide + ADP + phosphate + H(+)</text>
        <dbReference type="Rhea" id="RHEA:17453"/>
        <dbReference type="ChEBI" id="CHEBI:15378"/>
        <dbReference type="ChEBI" id="CHEBI:30616"/>
        <dbReference type="ChEBI" id="CHEBI:43474"/>
        <dbReference type="ChEBI" id="CHEBI:57305"/>
        <dbReference type="ChEBI" id="CHEBI:58681"/>
        <dbReference type="ChEBI" id="CHEBI:143788"/>
        <dbReference type="ChEBI" id="CHEBI:456216"/>
        <dbReference type="EC" id="6.3.4.13"/>
    </reaction>
</comment>
<dbReference type="SUPFAM" id="SSF56059">
    <property type="entry name" value="Glutathione synthetase ATP-binding domain-like"/>
    <property type="match status" value="1"/>
</dbReference>
<dbReference type="InterPro" id="IPR000115">
    <property type="entry name" value="PRibGlycinamide_synth"/>
</dbReference>
<dbReference type="UniPathway" id="UPA00074">
    <property type="reaction ID" value="UER00125"/>
</dbReference>
<keyword evidence="10" id="KW-0464">Manganese</keyword>
<dbReference type="EC" id="6.3.4.13" evidence="4 14"/>
<dbReference type="GO" id="GO:0005524">
    <property type="term" value="F:ATP binding"/>
    <property type="evidence" value="ECO:0007669"/>
    <property type="project" value="UniProtKB-UniRule"/>
</dbReference>
<dbReference type="Gene3D" id="3.30.1490.20">
    <property type="entry name" value="ATP-grasp fold, A domain"/>
    <property type="match status" value="1"/>
</dbReference>
<evidence type="ECO:0000256" key="6">
    <source>
        <dbReference type="ARBA" id="ARBA00022723"/>
    </source>
</evidence>
<dbReference type="PANTHER" id="PTHR43472:SF1">
    <property type="entry name" value="PHOSPHORIBOSYLAMINE--GLYCINE LIGASE, CHLOROPLASTIC"/>
    <property type="match status" value="1"/>
</dbReference>
<comment type="cofactor">
    <cofactor evidence="1">
        <name>Mn(2+)</name>
        <dbReference type="ChEBI" id="CHEBI:29035"/>
    </cofactor>
</comment>
<evidence type="ECO:0000256" key="12">
    <source>
        <dbReference type="ARBA" id="ARBA00042242"/>
    </source>
</evidence>
<proteinExistence type="inferred from homology"/>
<dbReference type="SMART" id="SM01209">
    <property type="entry name" value="GARS_A"/>
    <property type="match status" value="1"/>
</dbReference>
<evidence type="ECO:0000256" key="15">
    <source>
        <dbReference type="PROSITE-ProRule" id="PRU00409"/>
    </source>
</evidence>
<dbReference type="GO" id="GO:0046872">
    <property type="term" value="F:metal ion binding"/>
    <property type="evidence" value="ECO:0007669"/>
    <property type="project" value="UniProtKB-KW"/>
</dbReference>
<dbReference type="RefSeq" id="WP_006287876.1">
    <property type="nucleotide sequence ID" value="NZ_BALG01000343.1"/>
</dbReference>
<evidence type="ECO:0000256" key="5">
    <source>
        <dbReference type="ARBA" id="ARBA00022598"/>
    </source>
</evidence>
<dbReference type="InterPro" id="IPR016185">
    <property type="entry name" value="PreATP-grasp_dom_sf"/>
</dbReference>
<gene>
    <name evidence="14" type="primary">purD</name>
    <name evidence="17" type="ORF">PPOP_3494</name>
</gene>
<evidence type="ECO:0000256" key="10">
    <source>
        <dbReference type="ARBA" id="ARBA00023211"/>
    </source>
</evidence>
<name>M9LRM1_PAEPP</name>
<evidence type="ECO:0000256" key="11">
    <source>
        <dbReference type="ARBA" id="ARBA00038345"/>
    </source>
</evidence>
<dbReference type="Gene3D" id="3.30.470.20">
    <property type="entry name" value="ATP-grasp fold, B domain"/>
    <property type="match status" value="1"/>
</dbReference>
<dbReference type="Pfam" id="PF02843">
    <property type="entry name" value="GARS_C"/>
    <property type="match status" value="1"/>
</dbReference>
<dbReference type="FunFam" id="3.90.600.10:FF:000001">
    <property type="entry name" value="Trifunctional purine biosynthetic protein adenosine-3"/>
    <property type="match status" value="1"/>
</dbReference>
<dbReference type="SMART" id="SM01210">
    <property type="entry name" value="GARS_C"/>
    <property type="match status" value="1"/>
</dbReference>
<dbReference type="InterPro" id="IPR020559">
    <property type="entry name" value="PRibGlycinamide_synth_CS"/>
</dbReference>
<feature type="domain" description="ATP-grasp" evidence="16">
    <location>
        <begin position="108"/>
        <end position="315"/>
    </location>
</feature>
<evidence type="ECO:0000256" key="8">
    <source>
        <dbReference type="ARBA" id="ARBA00022755"/>
    </source>
</evidence>